<dbReference type="SUPFAM" id="SSF56935">
    <property type="entry name" value="Porins"/>
    <property type="match status" value="1"/>
</dbReference>
<evidence type="ECO:0000259" key="1">
    <source>
        <dbReference type="Pfam" id="PF13609"/>
    </source>
</evidence>
<dbReference type="InterPro" id="IPR033900">
    <property type="entry name" value="Gram_neg_porin_domain"/>
</dbReference>
<protein>
    <recommendedName>
        <fullName evidence="1">Porin domain-containing protein</fullName>
    </recommendedName>
</protein>
<reference evidence="2 3" key="1">
    <citation type="submission" date="2021-03" db="EMBL/GenBank/DDBJ databases">
        <authorList>
            <person name="Peeters C."/>
        </authorList>
    </citation>
    <scope>NUCLEOTIDE SEQUENCE [LARGE SCALE GENOMIC DNA]</scope>
    <source>
        <strain evidence="2 3">LMG 26411</strain>
    </source>
</reference>
<feature type="domain" description="Porin" evidence="1">
    <location>
        <begin position="7"/>
        <end position="81"/>
    </location>
</feature>
<sequence>MSKERQIRLMTEYAHTSTSGASTSTDTLQVGAQIPLGGGRLLASAVSSRVRSDAMPDYRRHGLAGGYDYALSKRTDLYVLTMFDKVTGKGSGTSLALGMRQKF</sequence>
<accession>A0ABN7PYS5</accession>
<name>A0ABN7PYS5_9BURK</name>
<evidence type="ECO:0000313" key="2">
    <source>
        <dbReference type="EMBL" id="CAG2144297.1"/>
    </source>
</evidence>
<dbReference type="Gene3D" id="2.40.160.10">
    <property type="entry name" value="Porin"/>
    <property type="match status" value="1"/>
</dbReference>
<dbReference type="Pfam" id="PF13609">
    <property type="entry name" value="Porin_4"/>
    <property type="match status" value="1"/>
</dbReference>
<dbReference type="Proteomes" id="UP000672657">
    <property type="component" value="Unassembled WGS sequence"/>
</dbReference>
<organism evidence="2 3">
    <name type="scientific">Cupriavidus numazuensis</name>
    <dbReference type="NCBI Taxonomy" id="221992"/>
    <lineage>
        <taxon>Bacteria</taxon>
        <taxon>Pseudomonadati</taxon>
        <taxon>Pseudomonadota</taxon>
        <taxon>Betaproteobacteria</taxon>
        <taxon>Burkholderiales</taxon>
        <taxon>Burkholderiaceae</taxon>
        <taxon>Cupriavidus</taxon>
    </lineage>
</organism>
<proteinExistence type="predicted"/>
<gene>
    <name evidence="2" type="ORF">LMG26411_02545</name>
</gene>
<evidence type="ECO:0000313" key="3">
    <source>
        <dbReference type="Proteomes" id="UP000672657"/>
    </source>
</evidence>
<keyword evidence="3" id="KW-1185">Reference proteome</keyword>
<dbReference type="EMBL" id="CAJPVI010000013">
    <property type="protein sequence ID" value="CAG2144297.1"/>
    <property type="molecule type" value="Genomic_DNA"/>
</dbReference>
<comment type="caution">
    <text evidence="2">The sequence shown here is derived from an EMBL/GenBank/DDBJ whole genome shotgun (WGS) entry which is preliminary data.</text>
</comment>
<dbReference type="RefSeq" id="WP_244873813.1">
    <property type="nucleotide sequence ID" value="NZ_CAJPVI010000013.1"/>
</dbReference>
<dbReference type="InterPro" id="IPR023614">
    <property type="entry name" value="Porin_dom_sf"/>
</dbReference>